<keyword evidence="3" id="KW-1185">Reference proteome</keyword>
<protein>
    <submittedName>
        <fullName evidence="2">Uncharacterized protein</fullName>
    </submittedName>
</protein>
<evidence type="ECO:0000313" key="3">
    <source>
        <dbReference type="Proteomes" id="UP001233999"/>
    </source>
</evidence>
<keyword evidence="1" id="KW-0472">Membrane</keyword>
<reference evidence="2" key="1">
    <citation type="journal article" date="2023" name="IScience">
        <title>Live-bearing cockroach genome reveals convergent evolutionary mechanisms linked to viviparity in insects and beyond.</title>
        <authorList>
            <person name="Fouks B."/>
            <person name="Harrison M.C."/>
            <person name="Mikhailova A.A."/>
            <person name="Marchal E."/>
            <person name="English S."/>
            <person name="Carruthers M."/>
            <person name="Jennings E.C."/>
            <person name="Chiamaka E.L."/>
            <person name="Frigard R.A."/>
            <person name="Pippel M."/>
            <person name="Attardo G.M."/>
            <person name="Benoit J.B."/>
            <person name="Bornberg-Bauer E."/>
            <person name="Tobe S.S."/>
        </authorList>
    </citation>
    <scope>NUCLEOTIDE SEQUENCE</scope>
    <source>
        <strain evidence="2">Stay&amp;Tobe</strain>
    </source>
</reference>
<dbReference type="AlphaFoldDB" id="A0AAD8A2N9"/>
<name>A0AAD8A2N9_DIPPU</name>
<sequence>MLYAVFIFWVYGANTLSNDLYFISGYKPSLFWNICWHIVVIVALILTPTTMYRMIYYSSATKAQIHALIALIILFSLPILVAALYQYIKAVRQEDTMKMLKPDPSWGPPSEKLKKERAIFNPSKFIRHKEKNLKCYHRCLIRNPQLKELIKKSEETRRKFYEQLHRDIPGLQQRPISTSTF</sequence>
<comment type="caution">
    <text evidence="2">The sequence shown here is derived from an EMBL/GenBank/DDBJ whole genome shotgun (WGS) entry which is preliminary data.</text>
</comment>
<accession>A0AAD8A2N9</accession>
<dbReference type="InterPro" id="IPR037272">
    <property type="entry name" value="SNS_sf"/>
</dbReference>
<dbReference type="EMBL" id="JASPKZ010003868">
    <property type="protein sequence ID" value="KAJ9591409.1"/>
    <property type="molecule type" value="Genomic_DNA"/>
</dbReference>
<keyword evidence="1" id="KW-0812">Transmembrane</keyword>
<proteinExistence type="predicted"/>
<keyword evidence="1" id="KW-1133">Transmembrane helix</keyword>
<dbReference type="SUPFAM" id="SSF161070">
    <property type="entry name" value="SNF-like"/>
    <property type="match status" value="1"/>
</dbReference>
<organism evidence="2 3">
    <name type="scientific">Diploptera punctata</name>
    <name type="common">Pacific beetle cockroach</name>
    <dbReference type="NCBI Taxonomy" id="6984"/>
    <lineage>
        <taxon>Eukaryota</taxon>
        <taxon>Metazoa</taxon>
        <taxon>Ecdysozoa</taxon>
        <taxon>Arthropoda</taxon>
        <taxon>Hexapoda</taxon>
        <taxon>Insecta</taxon>
        <taxon>Pterygota</taxon>
        <taxon>Neoptera</taxon>
        <taxon>Polyneoptera</taxon>
        <taxon>Dictyoptera</taxon>
        <taxon>Blattodea</taxon>
        <taxon>Blaberoidea</taxon>
        <taxon>Blaberidae</taxon>
        <taxon>Diplopterinae</taxon>
        <taxon>Diploptera</taxon>
    </lineage>
</organism>
<feature type="transmembrane region" description="Helical" evidence="1">
    <location>
        <begin position="67"/>
        <end position="88"/>
    </location>
</feature>
<dbReference type="Proteomes" id="UP001233999">
    <property type="component" value="Unassembled WGS sequence"/>
</dbReference>
<reference evidence="2" key="2">
    <citation type="submission" date="2023-05" db="EMBL/GenBank/DDBJ databases">
        <authorList>
            <person name="Fouks B."/>
        </authorList>
    </citation>
    <scope>NUCLEOTIDE SEQUENCE</scope>
    <source>
        <strain evidence="2">Stay&amp;Tobe</strain>
        <tissue evidence="2">Testes</tissue>
    </source>
</reference>
<evidence type="ECO:0000256" key="1">
    <source>
        <dbReference type="SAM" id="Phobius"/>
    </source>
</evidence>
<gene>
    <name evidence="2" type="ORF">L9F63_002015</name>
</gene>
<feature type="transmembrane region" description="Helical" evidence="1">
    <location>
        <begin position="31"/>
        <end position="55"/>
    </location>
</feature>
<evidence type="ECO:0000313" key="2">
    <source>
        <dbReference type="EMBL" id="KAJ9591409.1"/>
    </source>
</evidence>